<evidence type="ECO:0008006" key="4">
    <source>
        <dbReference type="Google" id="ProtNLM"/>
    </source>
</evidence>
<proteinExistence type="predicted"/>
<feature type="transmembrane region" description="Helical" evidence="1">
    <location>
        <begin position="198"/>
        <end position="217"/>
    </location>
</feature>
<sequence>MNPATRFRILALGVPLLIAATLTVIAAVMLQGHRGELATHFALDGTPDGFMSPTAFLLVVGVTTIGTAALMGVLAGTRQRFLAGCAGFAATFLGALEIRTVHVNLAAPSPQDVRLPAIEVLLFLVLSVAVGALLARAATPVPKESDGERVAAVVPVSGSRRAVWFGHATARPWLIALTVGIGTVFTVIGLLIPDDTGGADRVMIGSGVVLVVVGLMFTRVRVRVDNRGLTWSLWPGLIRSTIPHEKITGVRAIDLDPREWGGWGWRLSVRGTALVLRGGPAIVLSRRNATDFAVTVDDADTGAGLIQGYLDALRDEKES</sequence>
<keyword evidence="1" id="KW-0472">Membrane</keyword>
<evidence type="ECO:0000313" key="3">
    <source>
        <dbReference type="Proteomes" id="UP000645966"/>
    </source>
</evidence>
<reference evidence="2" key="1">
    <citation type="submission" date="2020-12" db="EMBL/GenBank/DDBJ databases">
        <title>Genome public.</title>
        <authorList>
            <person name="Sun Q."/>
        </authorList>
    </citation>
    <scope>NUCLEOTIDE SEQUENCE</scope>
    <source>
        <strain evidence="2">CCM 8863</strain>
    </source>
</reference>
<evidence type="ECO:0000256" key="1">
    <source>
        <dbReference type="SAM" id="Phobius"/>
    </source>
</evidence>
<dbReference type="EMBL" id="JAEIOS010000011">
    <property type="protein sequence ID" value="MBI8989192.1"/>
    <property type="molecule type" value="Genomic_DNA"/>
</dbReference>
<gene>
    <name evidence="2" type="ORF">JDV75_05385</name>
</gene>
<accession>A0A934I6E2</accession>
<feature type="transmembrane region" description="Helical" evidence="1">
    <location>
        <begin position="173"/>
        <end position="192"/>
    </location>
</feature>
<feature type="transmembrane region" description="Helical" evidence="1">
    <location>
        <begin position="113"/>
        <end position="135"/>
    </location>
</feature>
<keyword evidence="3" id="KW-1185">Reference proteome</keyword>
<keyword evidence="1" id="KW-0812">Transmembrane</keyword>
<feature type="transmembrane region" description="Helical" evidence="1">
    <location>
        <begin position="81"/>
        <end position="101"/>
    </location>
</feature>
<comment type="caution">
    <text evidence="2">The sequence shown here is derived from an EMBL/GenBank/DDBJ whole genome shotgun (WGS) entry which is preliminary data.</text>
</comment>
<organism evidence="2 3">
    <name type="scientific">Corynebacterium meridianum</name>
    <dbReference type="NCBI Taxonomy" id="2765363"/>
    <lineage>
        <taxon>Bacteria</taxon>
        <taxon>Bacillati</taxon>
        <taxon>Actinomycetota</taxon>
        <taxon>Actinomycetes</taxon>
        <taxon>Mycobacteriales</taxon>
        <taxon>Corynebacteriaceae</taxon>
        <taxon>Corynebacterium</taxon>
    </lineage>
</organism>
<name>A0A934I6E2_9CORY</name>
<dbReference type="RefSeq" id="WP_198738197.1">
    <property type="nucleotide sequence ID" value="NZ_JAEIOS010000011.1"/>
</dbReference>
<evidence type="ECO:0000313" key="2">
    <source>
        <dbReference type="EMBL" id="MBI8989192.1"/>
    </source>
</evidence>
<dbReference type="AlphaFoldDB" id="A0A934I6E2"/>
<protein>
    <recommendedName>
        <fullName evidence="4">DUF1648 domain-containing protein</fullName>
    </recommendedName>
</protein>
<feature type="transmembrane region" description="Helical" evidence="1">
    <location>
        <begin position="7"/>
        <end position="30"/>
    </location>
</feature>
<keyword evidence="1" id="KW-1133">Transmembrane helix</keyword>
<dbReference type="Proteomes" id="UP000645966">
    <property type="component" value="Unassembled WGS sequence"/>
</dbReference>
<feature type="transmembrane region" description="Helical" evidence="1">
    <location>
        <begin position="50"/>
        <end position="74"/>
    </location>
</feature>